<protein>
    <submittedName>
        <fullName evidence="1">Uncharacterized protein</fullName>
    </submittedName>
</protein>
<sequence>MMPRIAHHVTSYSHVAYFRLIDTDEDAHRTAQPLTVHAGGGRQVGQTEACARDAVFAERQEAAGAECDGTFGVFGDRAAFMYEKEAVRQWTILSWGLTVGDQQMRLMDGDKLLLHHPFHHAHLPLPSCTIRPRPPPTQLRDWTYPQLHIVHGVLLGLARRPHPSGQVLDVFPSRLCCMSVWMHCWQPRPAMRHGGGRGRLCSTLAALLVLESAAMGEGNMAVIGGIAGQQLGDVVWRGRKR</sequence>
<keyword evidence="2" id="KW-1185">Reference proteome</keyword>
<dbReference type="EMBL" id="CDMY01000803">
    <property type="protein sequence ID" value="CEM34137.1"/>
    <property type="molecule type" value="Genomic_DNA"/>
</dbReference>
<evidence type="ECO:0000313" key="1">
    <source>
        <dbReference type="EMBL" id="CEM34137.1"/>
    </source>
</evidence>
<dbReference type="VEuPathDB" id="CryptoDB:Vbra_4616"/>
<dbReference type="PhylomeDB" id="A0A0G4GU36"/>
<name>A0A0G4GU36_VITBC</name>
<organism evidence="1 2">
    <name type="scientific">Vitrella brassicaformis (strain CCMP3155)</name>
    <dbReference type="NCBI Taxonomy" id="1169540"/>
    <lineage>
        <taxon>Eukaryota</taxon>
        <taxon>Sar</taxon>
        <taxon>Alveolata</taxon>
        <taxon>Colpodellida</taxon>
        <taxon>Vitrellaceae</taxon>
        <taxon>Vitrella</taxon>
    </lineage>
</organism>
<reference evidence="1 2" key="1">
    <citation type="submission" date="2014-11" db="EMBL/GenBank/DDBJ databases">
        <authorList>
            <person name="Zhu J."/>
            <person name="Qi W."/>
            <person name="Song R."/>
        </authorList>
    </citation>
    <scope>NUCLEOTIDE SEQUENCE [LARGE SCALE GENOMIC DNA]</scope>
</reference>
<dbReference type="InParanoid" id="A0A0G4GU36"/>
<dbReference type="AlphaFoldDB" id="A0A0G4GU36"/>
<dbReference type="Proteomes" id="UP000041254">
    <property type="component" value="Unassembled WGS sequence"/>
</dbReference>
<accession>A0A0G4GU36</accession>
<gene>
    <name evidence="1" type="ORF">Vbra_4616</name>
</gene>
<proteinExistence type="predicted"/>
<evidence type="ECO:0000313" key="2">
    <source>
        <dbReference type="Proteomes" id="UP000041254"/>
    </source>
</evidence>